<reference evidence="2 3" key="1">
    <citation type="submission" date="2020-10" db="EMBL/GenBank/DDBJ databases">
        <title>Plant Genome Project.</title>
        <authorList>
            <person name="Zhang R.-G."/>
        </authorList>
    </citation>
    <scope>NUCLEOTIDE SEQUENCE [LARGE SCALE GENOMIC DNA]</scope>
    <source>
        <strain evidence="2">FAFU-HL-1</strain>
        <tissue evidence="2">Leaf</tissue>
    </source>
</reference>
<feature type="domain" description="Serine-threonine/tyrosine-protein kinase catalytic" evidence="1">
    <location>
        <begin position="9"/>
        <end position="77"/>
    </location>
</feature>
<dbReference type="Pfam" id="PF07714">
    <property type="entry name" value="PK_Tyr_Ser-Thr"/>
    <property type="match status" value="1"/>
</dbReference>
<dbReference type="EMBL" id="JADGMS010000016">
    <property type="protein sequence ID" value="KAF9664997.1"/>
    <property type="molecule type" value="Genomic_DNA"/>
</dbReference>
<dbReference type="InterPro" id="IPR001245">
    <property type="entry name" value="Ser-Thr/Tyr_kinase_cat_dom"/>
</dbReference>
<evidence type="ECO:0000313" key="2">
    <source>
        <dbReference type="EMBL" id="KAF9664997.1"/>
    </source>
</evidence>
<dbReference type="AlphaFoldDB" id="A0A835J5L1"/>
<evidence type="ECO:0000259" key="1">
    <source>
        <dbReference type="Pfam" id="PF07714"/>
    </source>
</evidence>
<dbReference type="InterPro" id="IPR011009">
    <property type="entry name" value="Kinase-like_dom_sf"/>
</dbReference>
<sequence length="212" mass="24006">MYSVPKPVESVSLLSRIHHRNLVQFLGFCQEVGKSMLVYEFMHSGTLKEHLYGPLKRGRSINWIKRLEIAEDAAKAFNGSFTSDSFFTFSLSLKRLKSFIRAKLHIERGDIQGIIDPSLCDEYDIQSMWKVAEKALMCVQPHGHMRPSMSEVLKEIQDAILIERESTQAREAVSDEMSRNSGHSSLNMGSLDQVGTENYLALEESIARPAAR</sequence>
<dbReference type="Gene3D" id="1.10.510.10">
    <property type="entry name" value="Transferase(Phosphotransferase) domain 1"/>
    <property type="match status" value="2"/>
</dbReference>
<protein>
    <recommendedName>
        <fullName evidence="1">Serine-threonine/tyrosine-protein kinase catalytic domain-containing protein</fullName>
    </recommendedName>
</protein>
<dbReference type="GO" id="GO:0004672">
    <property type="term" value="F:protein kinase activity"/>
    <property type="evidence" value="ECO:0007669"/>
    <property type="project" value="InterPro"/>
</dbReference>
<dbReference type="SUPFAM" id="SSF56112">
    <property type="entry name" value="Protein kinase-like (PK-like)"/>
    <property type="match status" value="1"/>
</dbReference>
<organism evidence="2 3">
    <name type="scientific">Salix dunnii</name>
    <dbReference type="NCBI Taxonomy" id="1413687"/>
    <lineage>
        <taxon>Eukaryota</taxon>
        <taxon>Viridiplantae</taxon>
        <taxon>Streptophyta</taxon>
        <taxon>Embryophyta</taxon>
        <taxon>Tracheophyta</taxon>
        <taxon>Spermatophyta</taxon>
        <taxon>Magnoliopsida</taxon>
        <taxon>eudicotyledons</taxon>
        <taxon>Gunneridae</taxon>
        <taxon>Pentapetalae</taxon>
        <taxon>rosids</taxon>
        <taxon>fabids</taxon>
        <taxon>Malpighiales</taxon>
        <taxon>Salicaceae</taxon>
        <taxon>Saliceae</taxon>
        <taxon>Salix</taxon>
    </lineage>
</organism>
<dbReference type="PANTHER" id="PTHR45631:SF68">
    <property type="entry name" value="REPEAT FAMILY PROTEIN, PUTATIVE, EXPRESSED-RELATED"/>
    <property type="match status" value="1"/>
</dbReference>
<keyword evidence="3" id="KW-1185">Reference proteome</keyword>
<dbReference type="Proteomes" id="UP000657918">
    <property type="component" value="Chromosome 16"/>
</dbReference>
<comment type="caution">
    <text evidence="2">The sequence shown here is derived from an EMBL/GenBank/DDBJ whole genome shotgun (WGS) entry which is preliminary data.</text>
</comment>
<evidence type="ECO:0000313" key="3">
    <source>
        <dbReference type="Proteomes" id="UP000657918"/>
    </source>
</evidence>
<accession>A0A835J5L1</accession>
<gene>
    <name evidence="2" type="ORF">SADUNF_Sadunf16G0076400</name>
</gene>
<dbReference type="PANTHER" id="PTHR45631">
    <property type="entry name" value="OS07G0107800 PROTEIN-RELATED"/>
    <property type="match status" value="1"/>
</dbReference>
<name>A0A835J5L1_9ROSI</name>
<dbReference type="OrthoDB" id="2013020at2759"/>
<proteinExistence type="predicted"/>